<comment type="caution">
    <text evidence="1">The sequence shown here is derived from an EMBL/GenBank/DDBJ whole genome shotgun (WGS) entry which is preliminary data.</text>
</comment>
<keyword evidence="2" id="KW-1185">Reference proteome</keyword>
<evidence type="ECO:0008006" key="3">
    <source>
        <dbReference type="Google" id="ProtNLM"/>
    </source>
</evidence>
<proteinExistence type="predicted"/>
<evidence type="ECO:0000313" key="1">
    <source>
        <dbReference type="EMBL" id="KAJ8278815.1"/>
    </source>
</evidence>
<organism evidence="1 2">
    <name type="scientific">Conger conger</name>
    <name type="common">Conger eel</name>
    <name type="synonym">Muraena conger</name>
    <dbReference type="NCBI Taxonomy" id="82655"/>
    <lineage>
        <taxon>Eukaryota</taxon>
        <taxon>Metazoa</taxon>
        <taxon>Chordata</taxon>
        <taxon>Craniata</taxon>
        <taxon>Vertebrata</taxon>
        <taxon>Euteleostomi</taxon>
        <taxon>Actinopterygii</taxon>
        <taxon>Neopterygii</taxon>
        <taxon>Teleostei</taxon>
        <taxon>Anguilliformes</taxon>
        <taxon>Congridae</taxon>
        <taxon>Conger</taxon>
    </lineage>
</organism>
<sequence>MFMNFRRIRKCQCVQLLTTCFALSVLMVSWEQVDHHVVSHMRSYSYRYLVNRYGFLNGSFAVSRGAALALNNHSYLLDHADACAGGDVLLLLFVKSSPENLERRRAIRSTWGNATYARQRL</sequence>
<protein>
    <recommendedName>
        <fullName evidence="3">Hexosyltransferase</fullName>
    </recommendedName>
</protein>
<accession>A0A9Q1DR18</accession>
<evidence type="ECO:0000313" key="2">
    <source>
        <dbReference type="Proteomes" id="UP001152803"/>
    </source>
</evidence>
<dbReference type="EMBL" id="JAFJMO010000004">
    <property type="protein sequence ID" value="KAJ8278815.1"/>
    <property type="molecule type" value="Genomic_DNA"/>
</dbReference>
<gene>
    <name evidence="1" type="ORF">COCON_G00058810</name>
</gene>
<name>A0A9Q1DR18_CONCO</name>
<feature type="non-terminal residue" evidence="1">
    <location>
        <position position="121"/>
    </location>
</feature>
<dbReference type="OrthoDB" id="115198at2759"/>
<reference evidence="1" key="1">
    <citation type="journal article" date="2023" name="Science">
        <title>Genome structures resolve the early diversification of teleost fishes.</title>
        <authorList>
            <person name="Parey E."/>
            <person name="Louis A."/>
            <person name="Montfort J."/>
            <person name="Bouchez O."/>
            <person name="Roques C."/>
            <person name="Iampietro C."/>
            <person name="Lluch J."/>
            <person name="Castinel A."/>
            <person name="Donnadieu C."/>
            <person name="Desvignes T."/>
            <person name="Floi Bucao C."/>
            <person name="Jouanno E."/>
            <person name="Wen M."/>
            <person name="Mejri S."/>
            <person name="Dirks R."/>
            <person name="Jansen H."/>
            <person name="Henkel C."/>
            <person name="Chen W.J."/>
            <person name="Zahm M."/>
            <person name="Cabau C."/>
            <person name="Klopp C."/>
            <person name="Thompson A.W."/>
            <person name="Robinson-Rechavi M."/>
            <person name="Braasch I."/>
            <person name="Lecointre G."/>
            <person name="Bobe J."/>
            <person name="Postlethwait J.H."/>
            <person name="Berthelot C."/>
            <person name="Roest Crollius H."/>
            <person name="Guiguen Y."/>
        </authorList>
    </citation>
    <scope>NUCLEOTIDE SEQUENCE</scope>
    <source>
        <strain evidence="1">Concon-B</strain>
    </source>
</reference>
<dbReference type="Proteomes" id="UP001152803">
    <property type="component" value="Unassembled WGS sequence"/>
</dbReference>
<dbReference type="AlphaFoldDB" id="A0A9Q1DR18"/>